<dbReference type="Pfam" id="PF03783">
    <property type="entry name" value="CsgG"/>
    <property type="match status" value="1"/>
</dbReference>
<evidence type="ECO:0000256" key="1">
    <source>
        <dbReference type="ARBA" id="ARBA00022475"/>
    </source>
</evidence>
<sequence length="393" mass="41604">MKKTLIAIAILALTGCAGVQKAGLDFKPKVAENKLQREFDIIPPPANGKLTVAVYQFGDKTGQRKQVPNIASFSTAVTQGADALLIRALQDVGQSRWFEVVERGNIDALTKERLIITQMRQAYEGEKAQKLMPLTFAGIILEGGVIGYDTGLESGGVGYNFLGIGPTTQYSKDVITVSIRAISVNTGKILATVTVTKIVYSTSDTIAIFKSIEPTGSIIQQVFTPNTGYNSATSGIFQFEAGFTINEATTIALKTTIEAAVLELINEGERKGVWDFKPGWKPPEPTVAETVGEAIGTTAGIIAAPVRAVGDVVESALGGTLDDNITKGWKKTSPSNLTRPKYEKDTPGNQDGPVTVAPADPNPKSKGQPNIPLGMSPSRDIPADAAAKTGVVK</sequence>
<evidence type="ECO:0000256" key="2">
    <source>
        <dbReference type="ARBA" id="ARBA00022729"/>
    </source>
</evidence>
<evidence type="ECO:0000313" key="7">
    <source>
        <dbReference type="EMBL" id="CAB5214796.1"/>
    </source>
</evidence>
<dbReference type="InterPro" id="IPR005534">
    <property type="entry name" value="Curli_assmbl/transp-comp_CsgG"/>
</dbReference>
<feature type="region of interest" description="Disordered" evidence="6">
    <location>
        <begin position="323"/>
        <end position="393"/>
    </location>
</feature>
<keyword evidence="1" id="KW-1003">Cell membrane</keyword>
<dbReference type="Gene3D" id="3.40.50.10610">
    <property type="entry name" value="ABC-type transport auxiliary lipoprotein component"/>
    <property type="match status" value="2"/>
</dbReference>
<proteinExistence type="predicted"/>
<dbReference type="EMBL" id="LR798243">
    <property type="protein sequence ID" value="CAB5214796.1"/>
    <property type="molecule type" value="Genomic_DNA"/>
</dbReference>
<evidence type="ECO:0000256" key="3">
    <source>
        <dbReference type="ARBA" id="ARBA00023136"/>
    </source>
</evidence>
<accession>A0A6J7WHS9</accession>
<dbReference type="PANTHER" id="PTHR41164">
    <property type="entry name" value="CURLI PRODUCTION ASSEMBLY/TRANSPORT COMPONENT CSGG"/>
    <property type="match status" value="1"/>
</dbReference>
<evidence type="ECO:0000256" key="6">
    <source>
        <dbReference type="SAM" id="MobiDB-lite"/>
    </source>
</evidence>
<organism evidence="7">
    <name type="scientific">uncultured Caudovirales phage</name>
    <dbReference type="NCBI Taxonomy" id="2100421"/>
    <lineage>
        <taxon>Viruses</taxon>
        <taxon>Duplodnaviria</taxon>
        <taxon>Heunggongvirae</taxon>
        <taxon>Uroviricota</taxon>
        <taxon>Caudoviricetes</taxon>
        <taxon>Peduoviridae</taxon>
        <taxon>Maltschvirus</taxon>
        <taxon>Maltschvirus maltsch</taxon>
    </lineage>
</organism>
<name>A0A6J7WHS9_9CAUD</name>
<evidence type="ECO:0000256" key="4">
    <source>
        <dbReference type="ARBA" id="ARBA00023139"/>
    </source>
</evidence>
<gene>
    <name evidence="7" type="ORF">UFOVP190_267</name>
</gene>
<dbReference type="PANTHER" id="PTHR41164:SF1">
    <property type="entry name" value="CURLI PRODUCTION ASSEMBLY_TRANSPORT COMPONENT CSGG"/>
    <property type="match status" value="1"/>
</dbReference>
<keyword evidence="2" id="KW-0732">Signal</keyword>
<dbReference type="PROSITE" id="PS51257">
    <property type="entry name" value="PROKAR_LIPOPROTEIN"/>
    <property type="match status" value="1"/>
</dbReference>
<protein>
    <submittedName>
        <fullName evidence="7">Curli production assembly/transport protein CsgG</fullName>
    </submittedName>
</protein>
<keyword evidence="5" id="KW-0449">Lipoprotein</keyword>
<keyword evidence="3" id="KW-0472">Membrane</keyword>
<evidence type="ECO:0000256" key="5">
    <source>
        <dbReference type="ARBA" id="ARBA00023288"/>
    </source>
</evidence>
<keyword evidence="4" id="KW-0564">Palmitate</keyword>
<reference evidence="7" key="1">
    <citation type="submission" date="2020-05" db="EMBL/GenBank/DDBJ databases">
        <authorList>
            <person name="Chiriac C."/>
            <person name="Salcher M."/>
            <person name="Ghai R."/>
            <person name="Kavagutti S V."/>
        </authorList>
    </citation>
    <scope>NUCLEOTIDE SEQUENCE</scope>
</reference>